<sequence>MSRILVALSGGVDSAVTALTLQLTGWEPVGIHLRLYDSDPDSCTPGVCSGDQAAGDARMVAAQLGIPFYVRDLRDLFDLEVAQMTIDAYARAETPNPCLACNHRVRIPSLLQLADSLDVPSVATGHYVSKLSIDGRWYLGEGRDPRRDQSYALYRLTPEQLERLEFPLAELDKEAVRARASAAGLLVATKASSVDLCFAKSAGGIGKLVATARPEAGLPGPLVDEGGRVVGRHPGIAHVTIGQRRGLQWGKTAPERQYVSRIDPATRTVSVATRERIATHTVKLRNPVWHGPLPGLAQARVRYQGPRFDVDCDGETVRFLQPGPPLARGQAVVLYGGSRVLGGGIAAEVR</sequence>
<dbReference type="RefSeq" id="WP_008477957.1">
    <property type="nucleotide sequence ID" value="NZ_CAGS01000232.1"/>
</dbReference>
<dbReference type="InterPro" id="IPR046885">
    <property type="entry name" value="MnmA-like_C"/>
</dbReference>
<dbReference type="Gene3D" id="2.30.30.280">
    <property type="entry name" value="Adenine nucleotide alpha hydrolases-like domains"/>
    <property type="match status" value="1"/>
</dbReference>
<name>I4EHB4_9BACT</name>
<reference evidence="12 13" key="1">
    <citation type="journal article" date="2012" name="ISME J.">
        <title>Nitrification expanded: discovery, physiology and genomics of a nitrite-oxidizing bacterium from the phylum Chloroflexi.</title>
        <authorList>
            <person name="Sorokin D.Y."/>
            <person name="Lucker S."/>
            <person name="Vejmelkova D."/>
            <person name="Kostrikina N.A."/>
            <person name="Kleerebezem R."/>
            <person name="Rijpstra W.I."/>
            <person name="Damste J.S."/>
            <person name="Le Paslier D."/>
            <person name="Muyzer G."/>
            <person name="Wagner M."/>
            <person name="van Loosdrecht M.C."/>
            <person name="Daims H."/>
        </authorList>
    </citation>
    <scope>NUCLEOTIDE SEQUENCE [LARGE SCALE GENOMIC DNA]</scope>
    <source>
        <strain evidence="13">none</strain>
    </source>
</reference>
<dbReference type="PANTHER" id="PTHR11933:SF5">
    <property type="entry name" value="MITOCHONDRIAL TRNA-SPECIFIC 2-THIOURIDYLASE 1"/>
    <property type="match status" value="1"/>
</dbReference>
<organism evidence="12 13">
    <name type="scientific">Nitrolancea hollandica Lb</name>
    <dbReference type="NCBI Taxonomy" id="1129897"/>
    <lineage>
        <taxon>Bacteria</taxon>
        <taxon>Pseudomonadati</taxon>
        <taxon>Thermomicrobiota</taxon>
        <taxon>Thermomicrobia</taxon>
        <taxon>Sphaerobacterales</taxon>
        <taxon>Sphaerobacterineae</taxon>
        <taxon>Sphaerobacteraceae</taxon>
        <taxon>Nitrolancea</taxon>
    </lineage>
</organism>
<keyword evidence="4" id="KW-0819">tRNA processing</keyword>
<dbReference type="Proteomes" id="UP000004221">
    <property type="component" value="Unassembled WGS sequence"/>
</dbReference>
<dbReference type="PANTHER" id="PTHR11933">
    <property type="entry name" value="TRNA 5-METHYLAMINOMETHYL-2-THIOURIDYLATE -METHYLTRANSFERASE"/>
    <property type="match status" value="1"/>
</dbReference>
<dbReference type="OrthoDB" id="9800696at2"/>
<keyword evidence="13" id="KW-1185">Reference proteome</keyword>
<dbReference type="Pfam" id="PF03054">
    <property type="entry name" value="tRNA_Me_trans"/>
    <property type="match status" value="1"/>
</dbReference>
<dbReference type="EMBL" id="CAGS01000232">
    <property type="protein sequence ID" value="CCF84076.1"/>
    <property type="molecule type" value="Genomic_DNA"/>
</dbReference>
<dbReference type="InterPro" id="IPR023382">
    <property type="entry name" value="MnmA-like_central_sf"/>
</dbReference>
<dbReference type="Pfam" id="PF20259">
    <property type="entry name" value="tRNA_Me_trans_M"/>
    <property type="match status" value="1"/>
</dbReference>
<keyword evidence="6" id="KW-0067">ATP-binding</keyword>
<keyword evidence="5" id="KW-0547">Nucleotide-binding</keyword>
<evidence type="ECO:0000313" key="12">
    <source>
        <dbReference type="EMBL" id="CCF84076.1"/>
    </source>
</evidence>
<dbReference type="InterPro" id="IPR014729">
    <property type="entry name" value="Rossmann-like_a/b/a_fold"/>
</dbReference>
<dbReference type="GO" id="GO:0103016">
    <property type="term" value="F:tRNA-uridine 2-sulfurtransferase activity"/>
    <property type="evidence" value="ECO:0007669"/>
    <property type="project" value="UniProtKB-EC"/>
</dbReference>
<keyword evidence="8" id="KW-1015">Disulfide bond</keyword>
<dbReference type="GO" id="GO:0002143">
    <property type="term" value="P:tRNA wobble position uridine thiolation"/>
    <property type="evidence" value="ECO:0007669"/>
    <property type="project" value="TreeGrafter"/>
</dbReference>
<dbReference type="Gene3D" id="3.40.50.620">
    <property type="entry name" value="HUPs"/>
    <property type="match status" value="1"/>
</dbReference>
<dbReference type="GO" id="GO:0005524">
    <property type="term" value="F:ATP binding"/>
    <property type="evidence" value="ECO:0007669"/>
    <property type="project" value="UniProtKB-KW"/>
</dbReference>
<accession>I4EHB4</accession>
<dbReference type="SUPFAM" id="SSF52402">
    <property type="entry name" value="Adenine nucleotide alpha hydrolases-like"/>
    <property type="match status" value="1"/>
</dbReference>
<evidence type="ECO:0000313" key="13">
    <source>
        <dbReference type="Proteomes" id="UP000004221"/>
    </source>
</evidence>
<protein>
    <recommendedName>
        <fullName evidence="1">tRNA-uridine 2-sulfurtransferase</fullName>
        <ecNumber evidence="1">2.8.1.13</ecNumber>
    </recommendedName>
</protein>
<dbReference type="InterPro" id="IPR004506">
    <property type="entry name" value="MnmA-like"/>
</dbReference>
<feature type="domain" description="tRNA-specific 2-thiouridylase MnmA-like C-terminal" evidence="10">
    <location>
        <begin position="280"/>
        <end position="345"/>
    </location>
</feature>
<dbReference type="Pfam" id="PF20258">
    <property type="entry name" value="tRNA_Me_trans_C"/>
    <property type="match status" value="1"/>
</dbReference>
<evidence type="ECO:0000256" key="5">
    <source>
        <dbReference type="ARBA" id="ARBA00022741"/>
    </source>
</evidence>
<dbReference type="CDD" id="cd01998">
    <property type="entry name" value="MnmA_TRMU-like"/>
    <property type="match status" value="1"/>
</dbReference>
<comment type="catalytic activity">
    <reaction evidence="9">
        <text>S-sulfanyl-L-cysteinyl-[protein] + uridine(34) in tRNA + AH2 + ATP = 2-thiouridine(34) in tRNA + L-cysteinyl-[protein] + A + AMP + diphosphate + H(+)</text>
        <dbReference type="Rhea" id="RHEA:47032"/>
        <dbReference type="Rhea" id="RHEA-COMP:10131"/>
        <dbReference type="Rhea" id="RHEA-COMP:11726"/>
        <dbReference type="Rhea" id="RHEA-COMP:11727"/>
        <dbReference type="Rhea" id="RHEA-COMP:11728"/>
        <dbReference type="ChEBI" id="CHEBI:13193"/>
        <dbReference type="ChEBI" id="CHEBI:15378"/>
        <dbReference type="ChEBI" id="CHEBI:17499"/>
        <dbReference type="ChEBI" id="CHEBI:29950"/>
        <dbReference type="ChEBI" id="CHEBI:30616"/>
        <dbReference type="ChEBI" id="CHEBI:33019"/>
        <dbReference type="ChEBI" id="CHEBI:61963"/>
        <dbReference type="ChEBI" id="CHEBI:65315"/>
        <dbReference type="ChEBI" id="CHEBI:87170"/>
        <dbReference type="ChEBI" id="CHEBI:456215"/>
        <dbReference type="EC" id="2.8.1.13"/>
    </reaction>
</comment>
<evidence type="ECO:0000259" key="10">
    <source>
        <dbReference type="Pfam" id="PF20258"/>
    </source>
</evidence>
<dbReference type="EC" id="2.8.1.13" evidence="1"/>
<evidence type="ECO:0000256" key="3">
    <source>
        <dbReference type="ARBA" id="ARBA00022679"/>
    </source>
</evidence>
<keyword evidence="2" id="KW-0820">tRNA-binding</keyword>
<feature type="domain" description="tRNA-specific 2-thiouridylase MnmA-like central" evidence="11">
    <location>
        <begin position="219"/>
        <end position="272"/>
    </location>
</feature>
<comment type="caution">
    <text evidence="12">The sequence shown here is derived from an EMBL/GenBank/DDBJ whole genome shotgun (WGS) entry which is preliminary data.</text>
</comment>
<dbReference type="InterPro" id="IPR046884">
    <property type="entry name" value="MnmA-like_central"/>
</dbReference>
<keyword evidence="7" id="KW-0694">RNA-binding</keyword>
<keyword evidence="3 12" id="KW-0808">Transferase</keyword>
<evidence type="ECO:0000256" key="6">
    <source>
        <dbReference type="ARBA" id="ARBA00022840"/>
    </source>
</evidence>
<evidence type="ECO:0000256" key="9">
    <source>
        <dbReference type="ARBA" id="ARBA00051542"/>
    </source>
</evidence>
<proteinExistence type="predicted"/>
<evidence type="ECO:0000256" key="8">
    <source>
        <dbReference type="ARBA" id="ARBA00023157"/>
    </source>
</evidence>
<evidence type="ECO:0000256" key="4">
    <source>
        <dbReference type="ARBA" id="ARBA00022694"/>
    </source>
</evidence>
<evidence type="ECO:0000256" key="2">
    <source>
        <dbReference type="ARBA" id="ARBA00022555"/>
    </source>
</evidence>
<evidence type="ECO:0000259" key="11">
    <source>
        <dbReference type="Pfam" id="PF20259"/>
    </source>
</evidence>
<gene>
    <name evidence="12" type="primary">mnmA</name>
    <name evidence="12" type="ORF">NITHO_3070002</name>
</gene>
<dbReference type="AlphaFoldDB" id="I4EHB4"/>
<evidence type="ECO:0000256" key="1">
    <source>
        <dbReference type="ARBA" id="ARBA00011949"/>
    </source>
</evidence>
<dbReference type="GO" id="GO:0000049">
    <property type="term" value="F:tRNA binding"/>
    <property type="evidence" value="ECO:0007669"/>
    <property type="project" value="UniProtKB-KW"/>
</dbReference>
<dbReference type="NCBIfam" id="NF001138">
    <property type="entry name" value="PRK00143.1"/>
    <property type="match status" value="1"/>
</dbReference>
<evidence type="ECO:0000256" key="7">
    <source>
        <dbReference type="ARBA" id="ARBA00022884"/>
    </source>
</evidence>